<keyword evidence="3" id="KW-1185">Reference proteome</keyword>
<evidence type="ECO:0000313" key="3">
    <source>
        <dbReference type="Proteomes" id="UP001516400"/>
    </source>
</evidence>
<dbReference type="Proteomes" id="UP001516400">
    <property type="component" value="Unassembled WGS sequence"/>
</dbReference>
<feature type="region of interest" description="Disordered" evidence="1">
    <location>
        <begin position="1"/>
        <end position="21"/>
    </location>
</feature>
<evidence type="ECO:0000256" key="1">
    <source>
        <dbReference type="SAM" id="MobiDB-lite"/>
    </source>
</evidence>
<organism evidence="2 3">
    <name type="scientific">Cryptolaemus montrouzieri</name>
    <dbReference type="NCBI Taxonomy" id="559131"/>
    <lineage>
        <taxon>Eukaryota</taxon>
        <taxon>Metazoa</taxon>
        <taxon>Ecdysozoa</taxon>
        <taxon>Arthropoda</taxon>
        <taxon>Hexapoda</taxon>
        <taxon>Insecta</taxon>
        <taxon>Pterygota</taxon>
        <taxon>Neoptera</taxon>
        <taxon>Endopterygota</taxon>
        <taxon>Coleoptera</taxon>
        <taxon>Polyphaga</taxon>
        <taxon>Cucujiformia</taxon>
        <taxon>Coccinelloidea</taxon>
        <taxon>Coccinellidae</taxon>
        <taxon>Scymninae</taxon>
        <taxon>Scymnini</taxon>
        <taxon>Cryptolaemus</taxon>
    </lineage>
</organism>
<comment type="caution">
    <text evidence="2">The sequence shown here is derived from an EMBL/GenBank/DDBJ whole genome shotgun (WGS) entry which is preliminary data.</text>
</comment>
<gene>
    <name evidence="2" type="ORF">HHI36_003206</name>
</gene>
<reference evidence="2 3" key="1">
    <citation type="journal article" date="2021" name="BMC Biol.">
        <title>Horizontally acquired antibacterial genes associated with adaptive radiation of ladybird beetles.</title>
        <authorList>
            <person name="Li H.S."/>
            <person name="Tang X.F."/>
            <person name="Huang Y.H."/>
            <person name="Xu Z.Y."/>
            <person name="Chen M.L."/>
            <person name="Du X.Y."/>
            <person name="Qiu B.Y."/>
            <person name="Chen P.T."/>
            <person name="Zhang W."/>
            <person name="Slipinski A."/>
            <person name="Escalona H.E."/>
            <person name="Waterhouse R.M."/>
            <person name="Zwick A."/>
            <person name="Pang H."/>
        </authorList>
    </citation>
    <scope>NUCLEOTIDE SEQUENCE [LARGE SCALE GENOMIC DNA]</scope>
    <source>
        <strain evidence="2">SYSU2018</strain>
    </source>
</reference>
<sequence>MPREVSRVARKKQVGSDPDRKDVKMFLNQKQQNVTRAVSADLQTTYDMIIKNIHECVTVVPEKLLEKACTEEKNATSKNRLMNIKMIRQCRNKKHGKRK</sequence>
<proteinExistence type="predicted"/>
<protein>
    <submittedName>
        <fullName evidence="2">Uncharacterized protein</fullName>
    </submittedName>
</protein>
<dbReference type="EMBL" id="JABFTP020000185">
    <property type="protein sequence ID" value="KAL3288772.1"/>
    <property type="molecule type" value="Genomic_DNA"/>
</dbReference>
<evidence type="ECO:0000313" key="2">
    <source>
        <dbReference type="EMBL" id="KAL3288772.1"/>
    </source>
</evidence>
<name>A0ABD2PCS8_9CUCU</name>
<feature type="non-terminal residue" evidence="2">
    <location>
        <position position="99"/>
    </location>
</feature>
<dbReference type="AlphaFoldDB" id="A0ABD2PCS8"/>
<accession>A0ABD2PCS8</accession>